<dbReference type="InterPro" id="IPR025624">
    <property type="entry name" value="PcfK"/>
</dbReference>
<name>A0ABQ1PR77_9ENTE</name>
<sequence>MIVPVITNSEVKNQALRKMLDEMNKSHSANEDMIHNWLCNQDDDQLFSGIVKEGKSINKAFKYCRNQAQKLKEDNCAMVDDSTVFGWVRDYFLLEEDHKAQASETSKIRKKSEGTKSNVKTNKSEGVQMDLFDCL</sequence>
<gene>
    <name evidence="2" type="ORF">GCM10011573_34330</name>
</gene>
<evidence type="ECO:0008006" key="4">
    <source>
        <dbReference type="Google" id="ProtNLM"/>
    </source>
</evidence>
<evidence type="ECO:0000313" key="3">
    <source>
        <dbReference type="Proteomes" id="UP000630615"/>
    </source>
</evidence>
<evidence type="ECO:0000313" key="2">
    <source>
        <dbReference type="EMBL" id="GGD01953.1"/>
    </source>
</evidence>
<feature type="region of interest" description="Disordered" evidence="1">
    <location>
        <begin position="99"/>
        <end position="122"/>
    </location>
</feature>
<dbReference type="EMBL" id="BMKI01000012">
    <property type="protein sequence ID" value="GGD01953.1"/>
    <property type="molecule type" value="Genomic_DNA"/>
</dbReference>
<protein>
    <recommendedName>
        <fullName evidence="4">PcfK-like protein</fullName>
    </recommendedName>
</protein>
<proteinExistence type="predicted"/>
<dbReference type="RefSeq" id="WP_088271844.1">
    <property type="nucleotide sequence ID" value="NZ_BMKI01000012.1"/>
</dbReference>
<dbReference type="Pfam" id="PF14058">
    <property type="entry name" value="PcfK"/>
    <property type="match status" value="1"/>
</dbReference>
<accession>A0ABQ1PR77</accession>
<organism evidence="2 3">
    <name type="scientific">Enterococcus wangshanyuanii</name>
    <dbReference type="NCBI Taxonomy" id="2005703"/>
    <lineage>
        <taxon>Bacteria</taxon>
        <taxon>Bacillati</taxon>
        <taxon>Bacillota</taxon>
        <taxon>Bacilli</taxon>
        <taxon>Lactobacillales</taxon>
        <taxon>Enterococcaceae</taxon>
        <taxon>Enterococcus</taxon>
    </lineage>
</organism>
<evidence type="ECO:0000256" key="1">
    <source>
        <dbReference type="SAM" id="MobiDB-lite"/>
    </source>
</evidence>
<dbReference type="Proteomes" id="UP000630615">
    <property type="component" value="Unassembled WGS sequence"/>
</dbReference>
<reference evidence="3" key="1">
    <citation type="journal article" date="2019" name="Int. J. Syst. Evol. Microbiol.">
        <title>The Global Catalogue of Microorganisms (GCM) 10K type strain sequencing project: providing services to taxonomists for standard genome sequencing and annotation.</title>
        <authorList>
            <consortium name="The Broad Institute Genomics Platform"/>
            <consortium name="The Broad Institute Genome Sequencing Center for Infectious Disease"/>
            <person name="Wu L."/>
            <person name="Ma J."/>
        </authorList>
    </citation>
    <scope>NUCLEOTIDE SEQUENCE [LARGE SCALE GENOMIC DNA]</scope>
    <source>
        <strain evidence="3">CGMCC 1.15942</strain>
    </source>
</reference>
<comment type="caution">
    <text evidence="2">The sequence shown here is derived from an EMBL/GenBank/DDBJ whole genome shotgun (WGS) entry which is preliminary data.</text>
</comment>
<keyword evidence="3" id="KW-1185">Reference proteome</keyword>